<accession>A0ABR8NBY9</accession>
<dbReference type="NCBIfam" id="TIGR00374">
    <property type="entry name" value="flippase-like domain"/>
    <property type="match status" value="1"/>
</dbReference>
<evidence type="ECO:0000256" key="2">
    <source>
        <dbReference type="ARBA" id="ARBA00022475"/>
    </source>
</evidence>
<organism evidence="7 8">
    <name type="scientific">Nocardioides cavernae</name>
    <dbReference type="NCBI Taxonomy" id="1921566"/>
    <lineage>
        <taxon>Bacteria</taxon>
        <taxon>Bacillati</taxon>
        <taxon>Actinomycetota</taxon>
        <taxon>Actinomycetes</taxon>
        <taxon>Propionibacteriales</taxon>
        <taxon>Nocardioidaceae</taxon>
        <taxon>Nocardioides</taxon>
    </lineage>
</organism>
<evidence type="ECO:0000256" key="3">
    <source>
        <dbReference type="ARBA" id="ARBA00022692"/>
    </source>
</evidence>
<evidence type="ECO:0000256" key="6">
    <source>
        <dbReference type="SAM" id="Phobius"/>
    </source>
</evidence>
<dbReference type="EMBL" id="JACXYZ010000001">
    <property type="protein sequence ID" value="MBD3924756.1"/>
    <property type="molecule type" value="Genomic_DNA"/>
</dbReference>
<dbReference type="RefSeq" id="WP_191194489.1">
    <property type="nucleotide sequence ID" value="NZ_JACXYZ010000001.1"/>
</dbReference>
<keyword evidence="2" id="KW-1003">Cell membrane</keyword>
<feature type="transmembrane region" description="Helical" evidence="6">
    <location>
        <begin position="325"/>
        <end position="346"/>
    </location>
</feature>
<name>A0ABR8NBY9_9ACTN</name>
<dbReference type="Pfam" id="PF03706">
    <property type="entry name" value="LPG_synthase_TM"/>
    <property type="match status" value="1"/>
</dbReference>
<feature type="transmembrane region" description="Helical" evidence="6">
    <location>
        <begin position="12"/>
        <end position="30"/>
    </location>
</feature>
<gene>
    <name evidence="7" type="ORF">IEZ26_09020</name>
</gene>
<feature type="transmembrane region" description="Helical" evidence="6">
    <location>
        <begin position="280"/>
        <end position="313"/>
    </location>
</feature>
<feature type="transmembrane region" description="Helical" evidence="6">
    <location>
        <begin position="148"/>
        <end position="167"/>
    </location>
</feature>
<keyword evidence="4 6" id="KW-1133">Transmembrane helix</keyword>
<dbReference type="InterPro" id="IPR022791">
    <property type="entry name" value="L-PG_synthase/AglD"/>
</dbReference>
<evidence type="ECO:0000313" key="7">
    <source>
        <dbReference type="EMBL" id="MBD3924756.1"/>
    </source>
</evidence>
<keyword evidence="3 6" id="KW-0812">Transmembrane</keyword>
<comment type="caution">
    <text evidence="7">The sequence shown here is derived from an EMBL/GenBank/DDBJ whole genome shotgun (WGS) entry which is preliminary data.</text>
</comment>
<reference evidence="7 8" key="1">
    <citation type="submission" date="2020-09" db="EMBL/GenBank/DDBJ databases">
        <title>novel species in genus Nocardioides.</title>
        <authorList>
            <person name="Zhang G."/>
        </authorList>
    </citation>
    <scope>NUCLEOTIDE SEQUENCE [LARGE SCALE GENOMIC DNA]</scope>
    <source>
        <strain evidence="7 8">KCTC 39551</strain>
    </source>
</reference>
<dbReference type="Proteomes" id="UP000618818">
    <property type="component" value="Unassembled WGS sequence"/>
</dbReference>
<dbReference type="PANTHER" id="PTHR39087">
    <property type="entry name" value="UPF0104 MEMBRANE PROTEIN MJ1595"/>
    <property type="match status" value="1"/>
</dbReference>
<feature type="transmembrane region" description="Helical" evidence="6">
    <location>
        <begin position="179"/>
        <end position="210"/>
    </location>
</feature>
<evidence type="ECO:0000313" key="8">
    <source>
        <dbReference type="Proteomes" id="UP000618818"/>
    </source>
</evidence>
<evidence type="ECO:0000256" key="4">
    <source>
        <dbReference type="ARBA" id="ARBA00022989"/>
    </source>
</evidence>
<keyword evidence="8" id="KW-1185">Reference proteome</keyword>
<comment type="subcellular location">
    <subcellularLocation>
        <location evidence="1">Cell membrane</location>
        <topology evidence="1">Multi-pass membrane protein</topology>
    </subcellularLocation>
</comment>
<feature type="transmembrane region" description="Helical" evidence="6">
    <location>
        <begin position="50"/>
        <end position="69"/>
    </location>
</feature>
<evidence type="ECO:0000256" key="1">
    <source>
        <dbReference type="ARBA" id="ARBA00004651"/>
    </source>
</evidence>
<evidence type="ECO:0000256" key="5">
    <source>
        <dbReference type="ARBA" id="ARBA00023136"/>
    </source>
</evidence>
<proteinExistence type="predicted"/>
<protein>
    <submittedName>
        <fullName evidence="7">Flippase-like domain-containing protein</fullName>
    </submittedName>
</protein>
<keyword evidence="5 6" id="KW-0472">Membrane</keyword>
<sequence>MSISGSRLVRRWGGRAVGLAVTGVGLYIVAPSLLTMFGAWPRLSDVDEPWFAILAVLEACSLACLWWLARIALASPDDAVPEGATDRQAQTPPRLGWGTAAAAQLAGNAASKVVPGGAATGGVVQAKVLIQSGQRAGAVASGLTATNLLGTAVLLILPVLTIPALIIGPPPAKQLQLGLLVSLILAAVIVAIGVTALTWPSVVAATGMVAGRVVHVFRKSVTPHGLADGLLAQRARVAAAFRGHWWTAVFAAAANRMFDYAALVAALVAFGAHVRPAEVLLAYVVAQAFAIIPITPGGVGFVDAGLTALLVLVGVPADTALIGTLLYRLFSFWLPIPIGGLAWGWWRIHHQVADRRLTDND</sequence>
<dbReference type="PANTHER" id="PTHR39087:SF2">
    <property type="entry name" value="UPF0104 MEMBRANE PROTEIN MJ1595"/>
    <property type="match status" value="1"/>
</dbReference>